<dbReference type="Gene3D" id="3.80.10.10">
    <property type="entry name" value="Ribonuclease Inhibitor"/>
    <property type="match status" value="1"/>
</dbReference>
<organism evidence="2 3">
    <name type="scientific">Panaeolus cyanescens</name>
    <dbReference type="NCBI Taxonomy" id="181874"/>
    <lineage>
        <taxon>Eukaryota</taxon>
        <taxon>Fungi</taxon>
        <taxon>Dikarya</taxon>
        <taxon>Basidiomycota</taxon>
        <taxon>Agaricomycotina</taxon>
        <taxon>Agaricomycetes</taxon>
        <taxon>Agaricomycetidae</taxon>
        <taxon>Agaricales</taxon>
        <taxon>Agaricineae</taxon>
        <taxon>Galeropsidaceae</taxon>
        <taxon>Panaeolus</taxon>
    </lineage>
</organism>
<feature type="region of interest" description="Disordered" evidence="1">
    <location>
        <begin position="1"/>
        <end position="26"/>
    </location>
</feature>
<gene>
    <name evidence="2" type="ORF">CVT24_003833</name>
</gene>
<dbReference type="InterPro" id="IPR032675">
    <property type="entry name" value="LRR_dom_sf"/>
</dbReference>
<comment type="caution">
    <text evidence="2">The sequence shown here is derived from an EMBL/GenBank/DDBJ whole genome shotgun (WGS) entry which is preliminary data.</text>
</comment>
<feature type="compositionally biased region" description="Acidic residues" evidence="1">
    <location>
        <begin position="65"/>
        <end position="114"/>
    </location>
</feature>
<dbReference type="EMBL" id="NHTK01000375">
    <property type="protein sequence ID" value="PPR07655.1"/>
    <property type="molecule type" value="Genomic_DNA"/>
</dbReference>
<feature type="compositionally biased region" description="Polar residues" evidence="1">
    <location>
        <begin position="1"/>
        <end position="12"/>
    </location>
</feature>
<accession>A0A409YX78</accession>
<proteinExistence type="predicted"/>
<dbReference type="AlphaFoldDB" id="A0A409YX78"/>
<dbReference type="InParanoid" id="A0A409YX78"/>
<feature type="compositionally biased region" description="Basic and acidic residues" evidence="1">
    <location>
        <begin position="17"/>
        <end position="26"/>
    </location>
</feature>
<keyword evidence="3" id="KW-1185">Reference proteome</keyword>
<evidence type="ECO:0000313" key="3">
    <source>
        <dbReference type="Proteomes" id="UP000284842"/>
    </source>
</evidence>
<sequence>MKKQKTGATSKSVVEPKAPKDLTLAERRAHNMSTPICRLHTELLSTIFLLLAEDSPTKYNPGSNEPDDSDDLDDLDASDDLEDEDASGDLEDEDASDDLEDEDASQTGDSEEEDSASKKKKPLPPVQLEWATVSHVCHQWRSVAIGCASLWSKIRLESPKWAQLQLERCRGVSLSLLCKSQLSDEAKIQLHFVLSSKLERLKELSIIISDEETLQKVSNVICNPDVETPELERLALFNKSHAPVIDLREHHGEIPLFTDLLISGGAPRLRSLDLSYFNFSWSSPVFTGLTALRLTSHWDVSAGERAPLAGAGTFVDMLDALDRMPGLESLDLTTPLPDPPNARNRRVVELPRLQKLDIYTECEPSEALLRCLAFPADTSVSVSCIISVENPTPPMLQQLFSAIHSARLRNPALPYPTDSMTGSFSFDEIHIHKYPNHETDKTVFLLDLRLVFPDSKRKYVNWRFSFNGDDTDFDAFISSLSLSLSKSEILSLDIDDDITLDLIFWDSLSLNMPSLSQLYLKHPGCACPFLNYMLIGFIEPSSGEVVYNFASKFPALFALTFANVLYRDPDASDYEEEEGDPDDWPMAVDKDMLIAFLMERSKYMKPIETLSFESIYPTHGITPEQHEELENIVPYVFDW</sequence>
<feature type="region of interest" description="Disordered" evidence="1">
    <location>
        <begin position="56"/>
        <end position="123"/>
    </location>
</feature>
<name>A0A409YX78_9AGAR</name>
<protein>
    <submittedName>
        <fullName evidence="2">Uncharacterized protein</fullName>
    </submittedName>
</protein>
<reference evidence="2 3" key="1">
    <citation type="journal article" date="2018" name="Evol. Lett.">
        <title>Horizontal gene cluster transfer increased hallucinogenic mushroom diversity.</title>
        <authorList>
            <person name="Reynolds H.T."/>
            <person name="Vijayakumar V."/>
            <person name="Gluck-Thaler E."/>
            <person name="Korotkin H.B."/>
            <person name="Matheny P.B."/>
            <person name="Slot J.C."/>
        </authorList>
    </citation>
    <scope>NUCLEOTIDE SEQUENCE [LARGE SCALE GENOMIC DNA]</scope>
    <source>
        <strain evidence="2 3">2629</strain>
    </source>
</reference>
<dbReference type="STRING" id="181874.A0A409YX78"/>
<dbReference type="Proteomes" id="UP000284842">
    <property type="component" value="Unassembled WGS sequence"/>
</dbReference>
<evidence type="ECO:0000256" key="1">
    <source>
        <dbReference type="SAM" id="MobiDB-lite"/>
    </source>
</evidence>
<dbReference type="OrthoDB" id="3224080at2759"/>
<evidence type="ECO:0000313" key="2">
    <source>
        <dbReference type="EMBL" id="PPR07655.1"/>
    </source>
</evidence>